<name>A0A0U3F3U4_9CREN</name>
<proteinExistence type="predicted"/>
<evidence type="ECO:0000313" key="2">
    <source>
        <dbReference type="Proteomes" id="UP000060778"/>
    </source>
</evidence>
<accession>A0A0U3F3U4</accession>
<dbReference type="AlphaFoldDB" id="A0A0U3F3U4"/>
<dbReference type="Proteomes" id="UP000060778">
    <property type="component" value="Chromosome"/>
</dbReference>
<sequence length="47" mass="5133">MRPLVPKADNILTMFPSETMNWKRSLGTLITANTIADNLETPGMGKG</sequence>
<dbReference type="EMBL" id="CP006867">
    <property type="protein sequence ID" value="ALU12213.1"/>
    <property type="molecule type" value="Genomic_DNA"/>
</dbReference>
<evidence type="ECO:0000313" key="1">
    <source>
        <dbReference type="EMBL" id="ALU12213.1"/>
    </source>
</evidence>
<protein>
    <submittedName>
        <fullName evidence="1">Uncharacterized protein</fullName>
    </submittedName>
</protein>
<organism evidence="1 2">
    <name type="scientific">Ignicoccus islandicus DSM 13165</name>
    <dbReference type="NCBI Taxonomy" id="940295"/>
    <lineage>
        <taxon>Archaea</taxon>
        <taxon>Thermoproteota</taxon>
        <taxon>Thermoprotei</taxon>
        <taxon>Desulfurococcales</taxon>
        <taxon>Desulfurococcaceae</taxon>
        <taxon>Ignicoccus</taxon>
    </lineage>
</organism>
<gene>
    <name evidence="1" type="ORF">EYM_01490</name>
</gene>
<dbReference type="KEGG" id="iis:EYM_01490"/>
<dbReference type="STRING" id="940295.EYM_01490"/>
<keyword evidence="2" id="KW-1185">Reference proteome</keyword>
<reference evidence="1 2" key="1">
    <citation type="submission" date="2013-11" db="EMBL/GenBank/DDBJ databases">
        <title>Comparative genomics of Ignicoccus.</title>
        <authorList>
            <person name="Podar M."/>
        </authorList>
    </citation>
    <scope>NUCLEOTIDE SEQUENCE [LARGE SCALE GENOMIC DNA]</scope>
    <source>
        <strain evidence="1 2">DSM 13165</strain>
    </source>
</reference>